<gene>
    <name evidence="2" type="ORF">PHJA_000944700</name>
</gene>
<organism evidence="2 3">
    <name type="scientific">Phtheirospermum japonicum</name>
    <dbReference type="NCBI Taxonomy" id="374723"/>
    <lineage>
        <taxon>Eukaryota</taxon>
        <taxon>Viridiplantae</taxon>
        <taxon>Streptophyta</taxon>
        <taxon>Embryophyta</taxon>
        <taxon>Tracheophyta</taxon>
        <taxon>Spermatophyta</taxon>
        <taxon>Magnoliopsida</taxon>
        <taxon>eudicotyledons</taxon>
        <taxon>Gunneridae</taxon>
        <taxon>Pentapetalae</taxon>
        <taxon>asterids</taxon>
        <taxon>lamiids</taxon>
        <taxon>Lamiales</taxon>
        <taxon>Orobanchaceae</taxon>
        <taxon>Orobanchaceae incertae sedis</taxon>
        <taxon>Phtheirospermum</taxon>
    </lineage>
</organism>
<feature type="compositionally biased region" description="Low complexity" evidence="1">
    <location>
        <begin position="12"/>
        <end position="23"/>
    </location>
</feature>
<proteinExistence type="predicted"/>
<keyword evidence="3" id="KW-1185">Reference proteome</keyword>
<comment type="caution">
    <text evidence="2">The sequence shown here is derived from an EMBL/GenBank/DDBJ whole genome shotgun (WGS) entry which is preliminary data.</text>
</comment>
<dbReference type="AlphaFoldDB" id="A0A830BK67"/>
<reference evidence="2" key="1">
    <citation type="submission" date="2020-07" db="EMBL/GenBank/DDBJ databases">
        <title>Ethylene signaling mediates host invasion by parasitic plants.</title>
        <authorList>
            <person name="Yoshida S."/>
        </authorList>
    </citation>
    <scope>NUCLEOTIDE SEQUENCE</scope>
    <source>
        <strain evidence="2">Okayama</strain>
    </source>
</reference>
<dbReference type="Proteomes" id="UP000653305">
    <property type="component" value="Unassembled WGS sequence"/>
</dbReference>
<evidence type="ECO:0000313" key="3">
    <source>
        <dbReference type="Proteomes" id="UP000653305"/>
    </source>
</evidence>
<accession>A0A830BK67</accession>
<dbReference type="EMBL" id="BMAC01000159">
    <property type="protein sequence ID" value="GFP88010.1"/>
    <property type="molecule type" value="Genomic_DNA"/>
</dbReference>
<protein>
    <submittedName>
        <fullName evidence="2">Protein transport protein yip1</fullName>
    </submittedName>
</protein>
<name>A0A830BK67_9LAMI</name>
<sequence>MPLPRLRRLSATPLPHRLLPTPRSSNPGLLFISFDVNSAAASTSFTAAPQLAALPASRTSLPSLRNSTLISSKSTKKISRSSTLSESIITSMRTPISLDLFSSS</sequence>
<feature type="region of interest" description="Disordered" evidence="1">
    <location>
        <begin position="1"/>
        <end position="25"/>
    </location>
</feature>
<evidence type="ECO:0000313" key="2">
    <source>
        <dbReference type="EMBL" id="GFP88010.1"/>
    </source>
</evidence>
<evidence type="ECO:0000256" key="1">
    <source>
        <dbReference type="SAM" id="MobiDB-lite"/>
    </source>
</evidence>